<evidence type="ECO:0000313" key="1">
    <source>
        <dbReference type="EMBL" id="KAH0469968.1"/>
    </source>
</evidence>
<protein>
    <submittedName>
        <fullName evidence="1">Uncharacterized protein</fullName>
    </submittedName>
</protein>
<organism evidence="1 2">
    <name type="scientific">Dendrobium chrysotoxum</name>
    <name type="common">Orchid</name>
    <dbReference type="NCBI Taxonomy" id="161865"/>
    <lineage>
        <taxon>Eukaryota</taxon>
        <taxon>Viridiplantae</taxon>
        <taxon>Streptophyta</taxon>
        <taxon>Embryophyta</taxon>
        <taxon>Tracheophyta</taxon>
        <taxon>Spermatophyta</taxon>
        <taxon>Magnoliopsida</taxon>
        <taxon>Liliopsida</taxon>
        <taxon>Asparagales</taxon>
        <taxon>Orchidaceae</taxon>
        <taxon>Epidendroideae</taxon>
        <taxon>Malaxideae</taxon>
        <taxon>Dendrobiinae</taxon>
        <taxon>Dendrobium</taxon>
    </lineage>
</organism>
<name>A0AAV7HR20_DENCH</name>
<dbReference type="Proteomes" id="UP000775213">
    <property type="component" value="Unassembled WGS sequence"/>
</dbReference>
<comment type="caution">
    <text evidence="1">The sequence shown here is derived from an EMBL/GenBank/DDBJ whole genome shotgun (WGS) entry which is preliminary data.</text>
</comment>
<dbReference type="EMBL" id="JAGFBR010000002">
    <property type="protein sequence ID" value="KAH0469968.1"/>
    <property type="molecule type" value="Genomic_DNA"/>
</dbReference>
<dbReference type="AlphaFoldDB" id="A0AAV7HR20"/>
<sequence length="156" mass="18185">MEVGRTIVGDGGRKDCSRKGIMVKKTICLVTKCRTNRSRRATMVRKTVIWRRRIDRPIPLNIFNLSMARLDLDWTNFDIVRSNGEDAQSRDQVALDQHATNGHSSSGAEHIDRRLEYVEHHVLIKLENEMDYCRIFGHISYYMCNIFMKLIKVSPF</sequence>
<keyword evidence="2" id="KW-1185">Reference proteome</keyword>
<reference evidence="1 2" key="1">
    <citation type="journal article" date="2021" name="Hortic Res">
        <title>Chromosome-scale assembly of the Dendrobium chrysotoxum genome enhances the understanding of orchid evolution.</title>
        <authorList>
            <person name="Zhang Y."/>
            <person name="Zhang G.Q."/>
            <person name="Zhang D."/>
            <person name="Liu X.D."/>
            <person name="Xu X.Y."/>
            <person name="Sun W.H."/>
            <person name="Yu X."/>
            <person name="Zhu X."/>
            <person name="Wang Z.W."/>
            <person name="Zhao X."/>
            <person name="Zhong W.Y."/>
            <person name="Chen H."/>
            <person name="Yin W.L."/>
            <person name="Huang T."/>
            <person name="Niu S.C."/>
            <person name="Liu Z.J."/>
        </authorList>
    </citation>
    <scope>NUCLEOTIDE SEQUENCE [LARGE SCALE GENOMIC DNA]</scope>
    <source>
        <strain evidence="1">Lindl</strain>
    </source>
</reference>
<proteinExistence type="predicted"/>
<gene>
    <name evidence="1" type="ORF">IEQ34_001526</name>
</gene>
<evidence type="ECO:0000313" key="2">
    <source>
        <dbReference type="Proteomes" id="UP000775213"/>
    </source>
</evidence>
<accession>A0AAV7HR20</accession>